<dbReference type="RefSeq" id="WP_344262440.1">
    <property type="nucleotide sequence ID" value="NZ_BAAAMJ010000030.1"/>
</dbReference>
<dbReference type="Proteomes" id="UP001501303">
    <property type="component" value="Unassembled WGS sequence"/>
</dbReference>
<evidence type="ECO:0000313" key="2">
    <source>
        <dbReference type="Proteomes" id="UP001501303"/>
    </source>
</evidence>
<sequence>MDEEPEPFTKEELLLGVALMQALIAEDTDAAQALQGEDEEGAQQAVRGLYALAHVIVYGLVVPEMWVIKKGLSYGHTRHVPELNLAICVMENIKERVPQAHMSDVVVGLTASDVLGLIVQCTETSMDEVPQFLDTVRDRTLSSMTS</sequence>
<name>A0ABP5AP79_9ACTN</name>
<protein>
    <submittedName>
        <fullName evidence="1">Uncharacterized protein</fullName>
    </submittedName>
</protein>
<dbReference type="Pfam" id="PF19734">
    <property type="entry name" value="DUF6224"/>
    <property type="match status" value="1"/>
</dbReference>
<accession>A0ABP5AP79</accession>
<dbReference type="EMBL" id="BAAAMJ010000030">
    <property type="protein sequence ID" value="GAA1919100.1"/>
    <property type="molecule type" value="Genomic_DNA"/>
</dbReference>
<evidence type="ECO:0000313" key="1">
    <source>
        <dbReference type="EMBL" id="GAA1919100.1"/>
    </source>
</evidence>
<organism evidence="1 2">
    <name type="scientific">Streptomyces sodiiphilus</name>
    <dbReference type="NCBI Taxonomy" id="226217"/>
    <lineage>
        <taxon>Bacteria</taxon>
        <taxon>Bacillati</taxon>
        <taxon>Actinomycetota</taxon>
        <taxon>Actinomycetes</taxon>
        <taxon>Kitasatosporales</taxon>
        <taxon>Streptomycetaceae</taxon>
        <taxon>Streptomyces</taxon>
    </lineage>
</organism>
<comment type="caution">
    <text evidence="1">The sequence shown here is derived from an EMBL/GenBank/DDBJ whole genome shotgun (WGS) entry which is preliminary data.</text>
</comment>
<proteinExistence type="predicted"/>
<reference evidence="2" key="1">
    <citation type="journal article" date="2019" name="Int. J. Syst. Evol. Microbiol.">
        <title>The Global Catalogue of Microorganisms (GCM) 10K type strain sequencing project: providing services to taxonomists for standard genome sequencing and annotation.</title>
        <authorList>
            <consortium name="The Broad Institute Genomics Platform"/>
            <consortium name="The Broad Institute Genome Sequencing Center for Infectious Disease"/>
            <person name="Wu L."/>
            <person name="Ma J."/>
        </authorList>
    </citation>
    <scope>NUCLEOTIDE SEQUENCE [LARGE SCALE GENOMIC DNA]</scope>
    <source>
        <strain evidence="2">JCM 13581</strain>
    </source>
</reference>
<gene>
    <name evidence="1" type="ORF">GCM10009716_29810</name>
</gene>
<dbReference type="InterPro" id="IPR045771">
    <property type="entry name" value="DUF6224"/>
</dbReference>
<keyword evidence="2" id="KW-1185">Reference proteome</keyword>